<comment type="caution">
    <text evidence="4">The sequence shown here is derived from an EMBL/GenBank/DDBJ whole genome shotgun (WGS) entry which is preliminary data.</text>
</comment>
<evidence type="ECO:0000313" key="5">
    <source>
        <dbReference type="Proteomes" id="UP001550378"/>
    </source>
</evidence>
<dbReference type="CDD" id="cd16936">
    <property type="entry name" value="HATPase_RsbW-like"/>
    <property type="match status" value="1"/>
</dbReference>
<name>A0ABV2WBU4_9ACTN</name>
<evidence type="ECO:0000256" key="2">
    <source>
        <dbReference type="SAM" id="MobiDB-lite"/>
    </source>
</evidence>
<dbReference type="Proteomes" id="UP001550378">
    <property type="component" value="Unassembled WGS sequence"/>
</dbReference>
<reference evidence="4 5" key="1">
    <citation type="submission" date="2024-06" db="EMBL/GenBank/DDBJ databases">
        <title>The Natural Products Discovery Center: Release of the First 8490 Sequenced Strains for Exploring Actinobacteria Biosynthetic Diversity.</title>
        <authorList>
            <person name="Kalkreuter E."/>
            <person name="Kautsar S.A."/>
            <person name="Yang D."/>
            <person name="Bader C.D."/>
            <person name="Teijaro C.N."/>
            <person name="Fluegel L."/>
            <person name="Davis C.M."/>
            <person name="Simpson J.R."/>
            <person name="Lauterbach L."/>
            <person name="Steele A.D."/>
            <person name="Gui C."/>
            <person name="Meng S."/>
            <person name="Li G."/>
            <person name="Viehrig K."/>
            <person name="Ye F."/>
            <person name="Su P."/>
            <person name="Kiefer A.F."/>
            <person name="Nichols A."/>
            <person name="Cepeda A.J."/>
            <person name="Yan W."/>
            <person name="Fan B."/>
            <person name="Jiang Y."/>
            <person name="Adhikari A."/>
            <person name="Zheng C.-J."/>
            <person name="Schuster L."/>
            <person name="Cowan T.M."/>
            <person name="Smanski M.J."/>
            <person name="Chevrette M.G."/>
            <person name="De Carvalho L.P.S."/>
            <person name="Shen B."/>
        </authorList>
    </citation>
    <scope>NUCLEOTIDE SEQUENCE [LARGE SCALE GENOMIC DNA]</scope>
    <source>
        <strain evidence="4 5">NPDC006337</strain>
    </source>
</reference>
<keyword evidence="4" id="KW-0808">Transferase</keyword>
<feature type="region of interest" description="Disordered" evidence="2">
    <location>
        <begin position="1"/>
        <end position="30"/>
    </location>
</feature>
<keyword evidence="1" id="KW-0418">Kinase</keyword>
<dbReference type="Pfam" id="PF13581">
    <property type="entry name" value="HATPase_c_2"/>
    <property type="match status" value="1"/>
</dbReference>
<keyword evidence="5" id="KW-1185">Reference proteome</keyword>
<dbReference type="InterPro" id="IPR003594">
    <property type="entry name" value="HATPase_dom"/>
</dbReference>
<dbReference type="PANTHER" id="PTHR35526:SF6">
    <property type="entry name" value="SLR1861 PROTEIN"/>
    <property type="match status" value="1"/>
</dbReference>
<dbReference type="GO" id="GO:0004673">
    <property type="term" value="F:protein histidine kinase activity"/>
    <property type="evidence" value="ECO:0007669"/>
    <property type="project" value="UniProtKB-EC"/>
</dbReference>
<accession>A0ABV2WBU4</accession>
<keyword evidence="1" id="KW-0723">Serine/threonine-protein kinase</keyword>
<evidence type="ECO:0000259" key="3">
    <source>
        <dbReference type="Pfam" id="PF13581"/>
    </source>
</evidence>
<organism evidence="4 5">
    <name type="scientific">Streptomyces lavendulocolor</name>
    <dbReference type="NCBI Taxonomy" id="67316"/>
    <lineage>
        <taxon>Bacteria</taxon>
        <taxon>Bacillati</taxon>
        <taxon>Actinomycetota</taxon>
        <taxon>Actinomycetes</taxon>
        <taxon>Kitasatosporales</taxon>
        <taxon>Streptomycetaceae</taxon>
        <taxon>Streptomyces</taxon>
    </lineage>
</organism>
<sequence length="219" mass="21334">MGLDSGAASPSGGSAGSRAPAAPAGAATGCAPGTRAPATCAPAARAVGAAAGAGTPGGSGVPGAPGAAGGSGAAAPDALRIPARLACLDRVAEFVLGLGARAALPESALYRLRLAADELATNIVMHGYRGTAGEISVDGGIDPDQVWVRFEDDAPAFDPRQGMRAPALDVPLAERQIGGLGVFLAFTAVDSFEYELVAGRNVSTLVMRRSATAAGPGTG</sequence>
<dbReference type="GO" id="GO:0005524">
    <property type="term" value="F:ATP binding"/>
    <property type="evidence" value="ECO:0007669"/>
    <property type="project" value="UniProtKB-KW"/>
</dbReference>
<gene>
    <name evidence="4" type="ORF">ABZ508_25930</name>
</gene>
<dbReference type="InterPro" id="IPR050267">
    <property type="entry name" value="Anti-sigma-factor_SerPK"/>
</dbReference>
<feature type="region of interest" description="Disordered" evidence="2">
    <location>
        <begin position="51"/>
        <end position="73"/>
    </location>
</feature>
<evidence type="ECO:0000256" key="1">
    <source>
        <dbReference type="ARBA" id="ARBA00022527"/>
    </source>
</evidence>
<keyword evidence="4" id="KW-0067">ATP-binding</keyword>
<dbReference type="InterPro" id="IPR036890">
    <property type="entry name" value="HATPase_C_sf"/>
</dbReference>
<feature type="compositionally biased region" description="Gly residues" evidence="2">
    <location>
        <begin position="54"/>
        <end position="72"/>
    </location>
</feature>
<dbReference type="RefSeq" id="WP_359657208.1">
    <property type="nucleotide sequence ID" value="NZ_JBEXZO010000013.1"/>
</dbReference>
<protein>
    <submittedName>
        <fullName evidence="4">ATP-binding protein</fullName>
        <ecNumber evidence="4">2.7.13.3</ecNumber>
    </submittedName>
</protein>
<evidence type="ECO:0000313" key="4">
    <source>
        <dbReference type="EMBL" id="MEU0710807.1"/>
    </source>
</evidence>
<dbReference type="EC" id="2.7.13.3" evidence="4"/>
<dbReference type="PANTHER" id="PTHR35526">
    <property type="entry name" value="ANTI-SIGMA-F FACTOR RSBW-RELATED"/>
    <property type="match status" value="1"/>
</dbReference>
<feature type="domain" description="Histidine kinase/HSP90-like ATPase" evidence="3">
    <location>
        <begin position="81"/>
        <end position="204"/>
    </location>
</feature>
<proteinExistence type="predicted"/>
<dbReference type="EMBL" id="JBEXZR010000028">
    <property type="protein sequence ID" value="MEU0710807.1"/>
    <property type="molecule type" value="Genomic_DNA"/>
</dbReference>
<dbReference type="Gene3D" id="3.30.565.10">
    <property type="entry name" value="Histidine kinase-like ATPase, C-terminal domain"/>
    <property type="match status" value="1"/>
</dbReference>
<keyword evidence="4" id="KW-0547">Nucleotide-binding</keyword>
<dbReference type="SUPFAM" id="SSF55874">
    <property type="entry name" value="ATPase domain of HSP90 chaperone/DNA topoisomerase II/histidine kinase"/>
    <property type="match status" value="1"/>
</dbReference>